<evidence type="ECO:0000313" key="2">
    <source>
        <dbReference type="EMBL" id="MDB8744414.1"/>
    </source>
</evidence>
<evidence type="ECO:0000313" key="3">
    <source>
        <dbReference type="Proteomes" id="UP001211015"/>
    </source>
</evidence>
<name>A0AAW6E3A0_9FIRM</name>
<feature type="region of interest" description="Disordered" evidence="1">
    <location>
        <begin position="38"/>
        <end position="69"/>
    </location>
</feature>
<gene>
    <name evidence="2" type="ORF">PNU62_05220</name>
</gene>
<proteinExistence type="predicted"/>
<sequence>MYESENKAMNPDEELVDILLEFIIVAANLAKSINRSLKQKQIKEGGNVNGQNQRIGYGDQRPAQRRSHY</sequence>
<reference evidence="2" key="1">
    <citation type="submission" date="2023-01" db="EMBL/GenBank/DDBJ databases">
        <title>Human gut microbiome strain richness.</title>
        <authorList>
            <person name="Chen-Liaw A."/>
        </authorList>
    </citation>
    <scope>NUCLEOTIDE SEQUENCE</scope>
    <source>
        <strain evidence="2">1001275st1_F4_1001275B_160808</strain>
    </source>
</reference>
<dbReference type="Proteomes" id="UP001211015">
    <property type="component" value="Unassembled WGS sequence"/>
</dbReference>
<dbReference type="EMBL" id="JAQMLV010000005">
    <property type="protein sequence ID" value="MDB8744414.1"/>
    <property type="molecule type" value="Genomic_DNA"/>
</dbReference>
<protein>
    <recommendedName>
        <fullName evidence="4">Transposase</fullName>
    </recommendedName>
</protein>
<evidence type="ECO:0008006" key="4">
    <source>
        <dbReference type="Google" id="ProtNLM"/>
    </source>
</evidence>
<evidence type="ECO:0000256" key="1">
    <source>
        <dbReference type="SAM" id="MobiDB-lite"/>
    </source>
</evidence>
<comment type="caution">
    <text evidence="2">The sequence shown here is derived from an EMBL/GenBank/DDBJ whole genome shotgun (WGS) entry which is preliminary data.</text>
</comment>
<organism evidence="2 3">
    <name type="scientific">Ruminococcus bicirculans</name>
    <name type="common">ex Wegman et al. 2014</name>
    <dbReference type="NCBI Taxonomy" id="1160721"/>
    <lineage>
        <taxon>Bacteria</taxon>
        <taxon>Bacillati</taxon>
        <taxon>Bacillota</taxon>
        <taxon>Clostridia</taxon>
        <taxon>Eubacteriales</taxon>
        <taxon>Oscillospiraceae</taxon>
        <taxon>Ruminococcus</taxon>
    </lineage>
</organism>
<dbReference type="RefSeq" id="WP_195388257.1">
    <property type="nucleotide sequence ID" value="NZ_JADNGL010000006.1"/>
</dbReference>
<dbReference type="AlphaFoldDB" id="A0AAW6E3A0"/>
<accession>A0AAW6E3A0</accession>